<reference evidence="2" key="1">
    <citation type="journal article" date="2020" name="Nature">
        <title>Giant virus diversity and host interactions through global metagenomics.</title>
        <authorList>
            <person name="Schulz F."/>
            <person name="Roux S."/>
            <person name="Paez-Espino D."/>
            <person name="Jungbluth S."/>
            <person name="Walsh D.A."/>
            <person name="Denef V.J."/>
            <person name="McMahon K.D."/>
            <person name="Konstantinidis K.T."/>
            <person name="Eloe-Fadrosh E.A."/>
            <person name="Kyrpides N.C."/>
            <person name="Woyke T."/>
        </authorList>
    </citation>
    <scope>NUCLEOTIDE SEQUENCE</scope>
    <source>
        <strain evidence="2">GVMAG-M-3300010160-4</strain>
    </source>
</reference>
<protein>
    <submittedName>
        <fullName evidence="2">Uncharacterized protein</fullName>
    </submittedName>
</protein>
<sequence length="265" mass="31008">MIKDFVNIILFIVVLLIIIFVIWYQGVDGFITPVNLNNQTNYLQRAPIQIASANVKAITPPTITDAEYIKNDHKNRPIGGRSSPTRSNFQSSLGDVNLEFKVPIKKPFESDNLKKIKTIGEKLSCKIFEEFLGRKVLIHHRPDWLKNPLTNRNLEIDMFDPYTNIGIEYNGAQHYRYEPSMHGTLNDFNYQVFKDNLKIQKCKERNVSLIIVPYTIDTMDYVNGKIKFKRMTHEQRESKLRAFIIPELTRLMYEKGYYINNENLE</sequence>
<evidence type="ECO:0000256" key="1">
    <source>
        <dbReference type="SAM" id="Phobius"/>
    </source>
</evidence>
<organism evidence="2">
    <name type="scientific">viral metagenome</name>
    <dbReference type="NCBI Taxonomy" id="1070528"/>
    <lineage>
        <taxon>unclassified sequences</taxon>
        <taxon>metagenomes</taxon>
        <taxon>organismal metagenomes</taxon>
    </lineage>
</organism>
<keyword evidence="1" id="KW-0812">Transmembrane</keyword>
<dbReference type="EMBL" id="MN739120">
    <property type="protein sequence ID" value="QHS89809.1"/>
    <property type="molecule type" value="Genomic_DNA"/>
</dbReference>
<accession>A0A6C0BE00</accession>
<feature type="transmembrane region" description="Helical" evidence="1">
    <location>
        <begin position="5"/>
        <end position="24"/>
    </location>
</feature>
<dbReference type="AlphaFoldDB" id="A0A6C0BE00"/>
<evidence type="ECO:0000313" key="2">
    <source>
        <dbReference type="EMBL" id="QHS89809.1"/>
    </source>
</evidence>
<keyword evidence="1" id="KW-0472">Membrane</keyword>
<keyword evidence="1" id="KW-1133">Transmembrane helix</keyword>
<proteinExistence type="predicted"/>
<name>A0A6C0BE00_9ZZZZ</name>